<keyword evidence="3" id="KW-0843">Virulence</keyword>
<sequence length="2706" mass="296971">MEKTTKGGAAGQPPPGGAAPGPGNEPDTKSQSQNSPLPGASLPKGGGAIRGMGETFETNPTKGTASMKVPIACSPGRGGFQPSMALSYDSAFGNSPFGFGWSLDMDSITRKTSKRLPLYRDYQESDVFLLSGGEDLVPMLLPDGTRHEDKTTVPGYVIDRYRLRVEGLFRRVERWTNTATVGDIHWRVYTPDDTLHVYGRSENSRIHNPRAPEQIFSWLISDSRDWKGNAISFTYKAENGQGVDTTQYHQQNRGDVLDIRRTANRYIKSVKYGNTTSFLDPRSGQRLVFPTEEFLQDAGWMFEQVFDYGEHNAHPVTPREDSEWNYRPDAFSTFRPGFEVRTARLCRRVLMFHHFKDEKDVGMDCLVSSTTLLHRSPTPRGTNNRVYTILDAIQQSGHRRDASDPSGYLTRSKPPVNFSYSEPIIDDQLRAVSPAALENVPAGLASADVQWIDLFGEGISGILTKTDAGAWYYKRNISPISGSLQPDGSSTPEPMFDALEEVQGAPHNTNEASLQFADLTGDGRLSVVADRGGMGYYEQGPAEAWLPFQHFHLSTRSNLGDPKVGLLDMTGGGLLDLFIPDEGLWYPSLGTLGFSSPEPFSFEMPDNKHIVPTHLFQNDTLGTTHLADFTGDGLVDIVRITNGEICVWPNLGYGKFGACITMDNSPVFDSDELYDPKRLVLCDIDGSGTTDIIYLGGNLASVYFNESGNSWSDSTHLLSVQALPKQVDVTTADIHGNGTSCLIISSPLLADPFPMQYIDLMGSIKPHLLTRTDNNLGAATEITYSTSTKFYLQDRRDGRPWRSKLAFPVHVVETVTTVDYISRNRFTSRYAYHHGYYDAVEREFRGFGSVEKWDTEELSAVTGQDRVGDARAANLDPTYSLPPVRTKSWYHLGIPTGAAYQTEFFSDASAWKLGQETVPQDTTPPEQHDAYRALKGCLLRSEVYIEDAPPGSSDDMISKAATPLSAVDMNYTLIKLQARAGGNRSAVFFKSAREVLSYQYERNKDDPRIRHQIILESNEWGQTLREVAIGYGRRVADHDLPTQWDKDQQTASYITYSENKVTNAIDDVSKYPHSYRAPLSCETRGYELHGFSPSTAGGPFTFTQFHDGNFALLEGAEEIAYDAVPVLSTAQKRILNVTRTVYRSADLATLLPMGKMDVTGLIGQSFSLAFTHEMFDATYQKGGTPLFGNSDAVLTSVAGDGAGYVSSQMLMASGIFPNDDKYSGYWTNTARSFYSLVADPATEFSEAVANFYRPCRTQDIFGVTMSVAYDKYKLLVTETTDAVGNVVTVGERDENSGAILSTGNDYRVLQCFFLTDMNGNRAQVAFDALGSVVGAAAMGKRGHTEGDNLTGFIADLPDQVAADHLANPTVNPKDILQGASNRIIIDLFAFSRTRSSENPQPAVTYTLSRTVHESDLGPGELPEIHHGYQYTDGLGMIIQSKIQSKPGPVSARGSDGRIVLGPDGQPVLTDRASDPRWISSGWTIYNNKRLPVATFEPFFTDLHTFEFDTRAGVSPVYFFDPTGRSVAALSPNNSYVKSVFSAWSREDWDNHDTVELDPRTDSDVQQYMASYFSQRPDFQTWLQERMGKPLSDLERQAAEKTKTHGGTPSVSVVNSLGRPFLSIGWNKVSLEEHDLDGQEWKQYTRIESDIEGHGLVIRDANTDSGDSRGRIVETFKYDMIGATMIRKSMESGARIRLSTSQGKPLYSWDDRGHRVKTTYDKAGRLLFSSVLGDENAPAGPASDVVFGFCIYGDRHPRATELNLRGGVYLSADQAGITVNESKDFKNNLVVGTKRFNIEYKKTVDWSRLKSVVPLDMGFGAVLDESELQTALDSLLQAEAFKDSVTFDGLNRPVTVVAPNSDGHPTSTRFTYEIGDLVKVESNIRREMDASTGNLVWTPCINSLDWDARGLRQYISFGNGITTRYTYDKTGELTRILSTRQNTGPGSSQMVLQDISYTYDPSMTQTNISDAAQQTIYYNNAVVEASNAYTYDALYQLIRATGREHLGQPSGSPVPYGSDDAVRTGPQPGDGKAMGRYTEDYVYDRAGNMAKMQHRISDPSAPGHSWTRAFTYNEPSLLEPAKKSNRLSATTVSSLTENFTYDTHGNTTRMPHLGGSGASAPNMAWNFSDQPRQLDLGGGGMAYYCYDASGTRVRKVIERSATLTQERLYLGGALELYRVRSSVGGVQQLSLERETLHVFYGAERAAVVESRTIDVRGTDPAPERLLRFQLCSHLRSATVETDANGRILSYEEYAPYGSTTYAAADAALRGVPKRYRFTGQERDEESGLEYHGMRFYAPWLARWTGPDPGGAGADTLNVYEYCRSNPVVLLDPGGGAGGEGGAGIDGAKMTFLDYARLPEDQMPDWFKNWLKGRDAEKFVLQEEQRLAEGVPGAIVEKEVWIRKQAGRIFRGVKRLDIITQDKAIQVKWIRAQLNEAGELADSPAVERAIRAGIADAEEEIAAIAAHSRVPWNLRAISTWAKGGGKPKEFVLKIVVDEPGAVDQVRRAATEAAEAAKFTKGTIDVVKGTGASAGSLALRLVGRVALSGFGIGMGIYEMAHAESMSDKLLAGADILSGALTLFPATAPIGLMLGLGTVGVRLGMAAYEKWGPGSDKGPEQQPEQGPPEPEPELKPPPESESVLADPKSTPDPASQMPDPAPEKPEPPPPTPAPHPHRAAPAPPSQPSAPPTADPPSQTPAPVGKDFNCC</sequence>
<dbReference type="InterPro" id="IPR050708">
    <property type="entry name" value="T6SS_VgrG/RHS"/>
</dbReference>
<organism evidence="7 8">
    <name type="scientific">Echria macrotheca</name>
    <dbReference type="NCBI Taxonomy" id="438768"/>
    <lineage>
        <taxon>Eukaryota</taxon>
        <taxon>Fungi</taxon>
        <taxon>Dikarya</taxon>
        <taxon>Ascomycota</taxon>
        <taxon>Pezizomycotina</taxon>
        <taxon>Sordariomycetes</taxon>
        <taxon>Sordariomycetidae</taxon>
        <taxon>Sordariales</taxon>
        <taxon>Schizotheciaceae</taxon>
        <taxon>Echria</taxon>
    </lineage>
</organism>
<dbReference type="NCBIfam" id="TIGR03696">
    <property type="entry name" value="Rhs_assc_core"/>
    <property type="match status" value="1"/>
</dbReference>
<evidence type="ECO:0000313" key="7">
    <source>
        <dbReference type="EMBL" id="KAK1749854.1"/>
    </source>
</evidence>
<dbReference type="InterPro" id="IPR028994">
    <property type="entry name" value="Integrin_alpha_N"/>
</dbReference>
<dbReference type="SUPFAM" id="SSF69318">
    <property type="entry name" value="Integrin alpha N-terminal domain"/>
    <property type="match status" value="1"/>
</dbReference>
<evidence type="ECO:0000313" key="8">
    <source>
        <dbReference type="Proteomes" id="UP001239445"/>
    </source>
</evidence>
<keyword evidence="2" id="KW-0964">Secreted</keyword>
<dbReference type="Pfam" id="PF03534">
    <property type="entry name" value="SpvB"/>
    <property type="match status" value="1"/>
</dbReference>
<dbReference type="PRINTS" id="PR01341">
    <property type="entry name" value="SALSPVBPROT"/>
</dbReference>
<feature type="compositionally biased region" description="Pro residues" evidence="4">
    <location>
        <begin position="2677"/>
        <end position="2695"/>
    </location>
</feature>
<dbReference type="InterPro" id="IPR003284">
    <property type="entry name" value="Sal_SpvB"/>
</dbReference>
<comment type="subcellular location">
    <subcellularLocation>
        <location evidence="1">Secreted</location>
    </subcellularLocation>
</comment>
<proteinExistence type="predicted"/>
<protein>
    <submittedName>
        <fullName evidence="7">Virulence plasmid 65kDa B protein-domain-containing protein</fullName>
    </submittedName>
</protein>
<dbReference type="InterPro" id="IPR022385">
    <property type="entry name" value="Rhs_assc_core"/>
</dbReference>
<evidence type="ECO:0000256" key="2">
    <source>
        <dbReference type="ARBA" id="ARBA00022525"/>
    </source>
</evidence>
<feature type="region of interest" description="Disordered" evidence="4">
    <location>
        <begin position="1445"/>
        <end position="1465"/>
    </location>
</feature>
<evidence type="ECO:0000256" key="1">
    <source>
        <dbReference type="ARBA" id="ARBA00004613"/>
    </source>
</evidence>
<dbReference type="PANTHER" id="PTHR32305">
    <property type="match status" value="1"/>
</dbReference>
<dbReference type="InterPro" id="IPR022045">
    <property type="entry name" value="TcdB_toxin_mid/N"/>
</dbReference>
<dbReference type="Pfam" id="PF12256">
    <property type="entry name" value="TcdB_toxin_midN"/>
    <property type="match status" value="1"/>
</dbReference>
<feature type="domain" description="Insecticide toxin TcdB middle/C-terminal" evidence="5">
    <location>
        <begin position="930"/>
        <end position="1067"/>
    </location>
</feature>
<feature type="region of interest" description="Disordered" evidence="4">
    <location>
        <begin position="1"/>
        <end position="69"/>
    </location>
</feature>
<comment type="caution">
    <text evidence="7">The sequence shown here is derived from an EMBL/GenBank/DDBJ whole genome shotgun (WGS) entry which is preliminary data.</text>
</comment>
<evidence type="ECO:0000256" key="3">
    <source>
        <dbReference type="ARBA" id="ARBA00023026"/>
    </source>
</evidence>
<dbReference type="Pfam" id="PF12255">
    <property type="entry name" value="TcdB_toxin_midC"/>
    <property type="match status" value="1"/>
</dbReference>
<gene>
    <name evidence="7" type="ORF">QBC47DRAFT_439514</name>
</gene>
<accession>A0AAJ0B2Z0</accession>
<evidence type="ECO:0000256" key="4">
    <source>
        <dbReference type="SAM" id="MobiDB-lite"/>
    </source>
</evidence>
<dbReference type="GO" id="GO:0005576">
    <property type="term" value="C:extracellular region"/>
    <property type="evidence" value="ECO:0007669"/>
    <property type="project" value="UniProtKB-SubCell"/>
</dbReference>
<feature type="domain" description="Insecticide toxin TcdB middle/N-terminal" evidence="6">
    <location>
        <begin position="723"/>
        <end position="857"/>
    </location>
</feature>
<evidence type="ECO:0000259" key="6">
    <source>
        <dbReference type="Pfam" id="PF12256"/>
    </source>
</evidence>
<dbReference type="EMBL" id="MU839851">
    <property type="protein sequence ID" value="KAK1749854.1"/>
    <property type="molecule type" value="Genomic_DNA"/>
</dbReference>
<dbReference type="PANTHER" id="PTHR32305:SF15">
    <property type="entry name" value="PROTEIN RHSA-RELATED"/>
    <property type="match status" value="1"/>
</dbReference>
<feature type="region of interest" description="Disordered" evidence="4">
    <location>
        <begin position="2607"/>
        <end position="2706"/>
    </location>
</feature>
<dbReference type="GO" id="GO:0005737">
    <property type="term" value="C:cytoplasm"/>
    <property type="evidence" value="ECO:0007669"/>
    <property type="project" value="InterPro"/>
</dbReference>
<evidence type="ECO:0000259" key="5">
    <source>
        <dbReference type="Pfam" id="PF12255"/>
    </source>
</evidence>
<reference evidence="7" key="1">
    <citation type="submission" date="2023-06" db="EMBL/GenBank/DDBJ databases">
        <title>Genome-scale phylogeny and comparative genomics of the fungal order Sordariales.</title>
        <authorList>
            <consortium name="Lawrence Berkeley National Laboratory"/>
            <person name="Hensen N."/>
            <person name="Bonometti L."/>
            <person name="Westerberg I."/>
            <person name="Brannstrom I.O."/>
            <person name="Guillou S."/>
            <person name="Cros-Aarteil S."/>
            <person name="Calhoun S."/>
            <person name="Haridas S."/>
            <person name="Kuo A."/>
            <person name="Mondo S."/>
            <person name="Pangilinan J."/>
            <person name="Riley R."/>
            <person name="Labutti K."/>
            <person name="Andreopoulos B."/>
            <person name="Lipzen A."/>
            <person name="Chen C."/>
            <person name="Yanf M."/>
            <person name="Daum C."/>
            <person name="Ng V."/>
            <person name="Clum A."/>
            <person name="Steindorff A."/>
            <person name="Ohm R."/>
            <person name="Martin F."/>
            <person name="Silar P."/>
            <person name="Natvig D."/>
            <person name="Lalanne C."/>
            <person name="Gautier V."/>
            <person name="Ament-Velasquez S.L."/>
            <person name="Kruys A."/>
            <person name="Hutchinson M.I."/>
            <person name="Powell A.J."/>
            <person name="Barry K."/>
            <person name="Miller A.N."/>
            <person name="Grigoriev I.V."/>
            <person name="Debuchy R."/>
            <person name="Gladieux P."/>
            <person name="Thoren M.H."/>
            <person name="Johannesson H."/>
        </authorList>
    </citation>
    <scope>NUCLEOTIDE SEQUENCE</scope>
    <source>
        <strain evidence="7">PSN4</strain>
    </source>
</reference>
<dbReference type="Proteomes" id="UP001239445">
    <property type="component" value="Unassembled WGS sequence"/>
</dbReference>
<dbReference type="Gene3D" id="2.180.10.10">
    <property type="entry name" value="RHS repeat-associated core"/>
    <property type="match status" value="1"/>
</dbReference>
<keyword evidence="8" id="KW-1185">Reference proteome</keyword>
<name>A0AAJ0B2Z0_9PEZI</name>
<dbReference type="InterPro" id="IPR022044">
    <property type="entry name" value="TcdB_toxin_mid/C"/>
</dbReference>